<feature type="transmembrane region" description="Helical" evidence="1">
    <location>
        <begin position="17"/>
        <end position="38"/>
    </location>
</feature>
<proteinExistence type="predicted"/>
<dbReference type="AlphaFoldDB" id="A0A367FX28"/>
<keyword evidence="1" id="KW-0812">Transmembrane</keyword>
<gene>
    <name evidence="2" type="ORF">C4886_14570</name>
</gene>
<evidence type="ECO:0000313" key="3">
    <source>
        <dbReference type="Proteomes" id="UP000253208"/>
    </source>
</evidence>
<keyword evidence="1" id="KW-1133">Transmembrane helix</keyword>
<sequence length="104" mass="11325">MTFVCMLRYSEWNVVPIWFLYSSVLIVVRCADLVPVFFDTYRNILYQSDISGQDAQSASIPRMFFPVGWKRQPEEGGIGPGCCGGGVITTWAAGDGVIAAGPAV</sequence>
<evidence type="ECO:0000313" key="2">
    <source>
        <dbReference type="EMBL" id="RCH42271.1"/>
    </source>
</evidence>
<dbReference type="Proteomes" id="UP000253208">
    <property type="component" value="Unassembled WGS sequence"/>
</dbReference>
<dbReference type="EMBL" id="PSQG01000024">
    <property type="protein sequence ID" value="RCH42271.1"/>
    <property type="molecule type" value="Genomic_DNA"/>
</dbReference>
<reference evidence="2 3" key="1">
    <citation type="submission" date="2018-02" db="EMBL/GenBank/DDBJ databases">
        <title>Complete genome sequencing of Faecalibacterium prausnitzii strains isolated from the human gut.</title>
        <authorList>
            <person name="Fitzgerald B.C."/>
            <person name="Shkoporov A.N."/>
            <person name="Ross P.R."/>
            <person name="Hill C."/>
        </authorList>
    </citation>
    <scope>NUCLEOTIDE SEQUENCE [LARGE SCALE GENOMIC DNA]</scope>
    <source>
        <strain evidence="2 3">APC942/31-1</strain>
    </source>
</reference>
<protein>
    <submittedName>
        <fullName evidence="2">Uncharacterized protein</fullName>
    </submittedName>
</protein>
<accession>A0A367FX28</accession>
<comment type="caution">
    <text evidence="2">The sequence shown here is derived from an EMBL/GenBank/DDBJ whole genome shotgun (WGS) entry which is preliminary data.</text>
</comment>
<keyword evidence="1" id="KW-0472">Membrane</keyword>
<name>A0A367FX28_9FIRM</name>
<organism evidence="2 3">
    <name type="scientific">Blautia obeum</name>
    <dbReference type="NCBI Taxonomy" id="40520"/>
    <lineage>
        <taxon>Bacteria</taxon>
        <taxon>Bacillati</taxon>
        <taxon>Bacillota</taxon>
        <taxon>Clostridia</taxon>
        <taxon>Lachnospirales</taxon>
        <taxon>Lachnospiraceae</taxon>
        <taxon>Blautia</taxon>
    </lineage>
</organism>
<evidence type="ECO:0000256" key="1">
    <source>
        <dbReference type="SAM" id="Phobius"/>
    </source>
</evidence>